<feature type="region of interest" description="Disordered" evidence="5">
    <location>
        <begin position="1"/>
        <end position="28"/>
    </location>
</feature>
<dbReference type="EMBL" id="SBHS01000050">
    <property type="protein sequence ID" value="TWU71205.1"/>
    <property type="molecule type" value="Genomic_DNA"/>
</dbReference>
<feature type="compositionally biased region" description="Polar residues" evidence="5">
    <location>
        <begin position="376"/>
        <end position="388"/>
    </location>
</feature>
<sequence length="696" mass="76169">MTTPASRQVTYDSAASTEGSREKRTHTHSKWSFGVLNDKTTIEVPGSVLLLAADRNEPLGLRNMHARTSHSSMPTGFAVESDRNSPRRQTQSPPEKKKTADGNIILDPQPDESANDPLNWPGWKRDSALLSLGFYCMIGGGLGSIMAAGFTNIADDYAVSVETVSLVAGLYMAGLGMGAVVASPTAILFGKRPIYLASAVIFIGTCVWSGLSPSFPSLLAARIFQGMSLSPIECLPSATIAEIFFLHERAYRIGIYTLLLLGGKNLIPLVSAAIIERFGWRWVFFVVACVACLSFILLFLFVPETFWDRTPTRGPARRPSFLRRLSSRRSIGIMAVLPPVPVANPAPAAVPEASPSKTDDDDLPEKGAGENRSEDPTSSPMSGTTATTPDMKRDGDGDGSCPILDGEANNTNTAVNRVNSSNVDSERAQAPAGLAPCYTHELRQRPAKSFTQQLRPWHGRLNQDKWLKVMMRPFILFAYPAVLWSSAVYACSIGWLMVISETMAIIYRDPKSYNFTSLQTGLVYISPFVGGILGTAVAGKVSDVVVRAMSSRNGGLYEPEFRLVMAIPITLATCIGLMGFGWSAQEKDHWIVPTVFFGVLSFGCSLGSTTSITFCVDSYRQYAGEALVTLNFSKNIFHGLVFSLFVSHWMVDEGPRKVFMWLGIIQLVLQITTIPLFIFGKRARLWTVRKNFMEKF</sequence>
<feature type="transmembrane region" description="Helical" evidence="6">
    <location>
        <begin position="474"/>
        <end position="498"/>
    </location>
</feature>
<dbReference type="Gene3D" id="1.20.1720.10">
    <property type="entry name" value="Multidrug resistance protein D"/>
    <property type="match status" value="1"/>
</dbReference>
<evidence type="ECO:0000259" key="7">
    <source>
        <dbReference type="PROSITE" id="PS50850"/>
    </source>
</evidence>
<protein>
    <recommendedName>
        <fullName evidence="7">Major facilitator superfamily (MFS) profile domain-containing protein</fullName>
    </recommendedName>
</protein>
<feature type="transmembrane region" description="Helical" evidence="6">
    <location>
        <begin position="626"/>
        <end position="646"/>
    </location>
</feature>
<evidence type="ECO:0000313" key="8">
    <source>
        <dbReference type="EMBL" id="TWU71205.1"/>
    </source>
</evidence>
<feature type="compositionally biased region" description="Polar residues" evidence="5">
    <location>
        <begin position="1"/>
        <end position="18"/>
    </location>
</feature>
<dbReference type="Gene3D" id="1.20.1250.20">
    <property type="entry name" value="MFS general substrate transporter like domains"/>
    <property type="match status" value="1"/>
</dbReference>
<dbReference type="GO" id="GO:0005886">
    <property type="term" value="C:plasma membrane"/>
    <property type="evidence" value="ECO:0007669"/>
    <property type="project" value="TreeGrafter"/>
</dbReference>
<feature type="transmembrane region" description="Helical" evidence="6">
    <location>
        <begin position="163"/>
        <end position="182"/>
    </location>
</feature>
<dbReference type="GO" id="GO:0022857">
    <property type="term" value="F:transmembrane transporter activity"/>
    <property type="evidence" value="ECO:0007669"/>
    <property type="project" value="InterPro"/>
</dbReference>
<dbReference type="PANTHER" id="PTHR23502">
    <property type="entry name" value="MAJOR FACILITATOR SUPERFAMILY"/>
    <property type="match status" value="1"/>
</dbReference>
<dbReference type="PANTHER" id="PTHR23502:SF4">
    <property type="entry name" value="MAJOR FACILITATOR SUPERFAMILY (MFS) PROFILE DOMAIN-CONTAINING PROTEIN-RELATED"/>
    <property type="match status" value="1"/>
</dbReference>
<comment type="subcellular location">
    <subcellularLocation>
        <location evidence="1">Membrane</location>
        <topology evidence="1">Multi-pass membrane protein</topology>
    </subcellularLocation>
</comment>
<evidence type="ECO:0000313" key="9">
    <source>
        <dbReference type="Proteomes" id="UP000317257"/>
    </source>
</evidence>
<dbReference type="Proteomes" id="UP000317257">
    <property type="component" value="Unassembled WGS sequence"/>
</dbReference>
<gene>
    <name evidence="8" type="ORF">ED733_002642</name>
</gene>
<dbReference type="FunFam" id="1.20.1250.20:FF:000396">
    <property type="entry name" value="MFS general substrate transporter"/>
    <property type="match status" value="1"/>
</dbReference>
<feature type="transmembrane region" description="Helical" evidence="6">
    <location>
        <begin position="281"/>
        <end position="302"/>
    </location>
</feature>
<reference evidence="9" key="1">
    <citation type="submission" date="2018-12" db="EMBL/GenBank/DDBJ databases">
        <title>The complete genome of Metarhizium rileyi, a key fungal pathogen of Lepidoptera.</title>
        <authorList>
            <person name="Binneck E."/>
            <person name="Lastra C.C.L."/>
            <person name="Sosa-Gomez D.R."/>
        </authorList>
    </citation>
    <scope>NUCLEOTIDE SEQUENCE [LARGE SCALE GENOMIC DNA]</scope>
    <source>
        <strain evidence="9">Cep018-CH2</strain>
    </source>
</reference>
<evidence type="ECO:0000256" key="2">
    <source>
        <dbReference type="ARBA" id="ARBA00022692"/>
    </source>
</evidence>
<keyword evidence="3 6" id="KW-1133">Transmembrane helix</keyword>
<dbReference type="Pfam" id="PF07690">
    <property type="entry name" value="MFS_1"/>
    <property type="match status" value="1"/>
</dbReference>
<evidence type="ECO:0000256" key="4">
    <source>
        <dbReference type="ARBA" id="ARBA00023136"/>
    </source>
</evidence>
<feature type="transmembrane region" description="Helical" evidence="6">
    <location>
        <begin position="518"/>
        <end position="542"/>
    </location>
</feature>
<organism evidence="8 9">
    <name type="scientific">Metarhizium rileyi (strain RCEF 4871)</name>
    <name type="common">Nomuraea rileyi</name>
    <dbReference type="NCBI Taxonomy" id="1649241"/>
    <lineage>
        <taxon>Eukaryota</taxon>
        <taxon>Fungi</taxon>
        <taxon>Dikarya</taxon>
        <taxon>Ascomycota</taxon>
        <taxon>Pezizomycotina</taxon>
        <taxon>Sordariomycetes</taxon>
        <taxon>Hypocreomycetidae</taxon>
        <taxon>Hypocreales</taxon>
        <taxon>Clavicipitaceae</taxon>
        <taxon>Metarhizium</taxon>
    </lineage>
</organism>
<feature type="domain" description="Major facilitator superfamily (MFS) profile" evidence="7">
    <location>
        <begin position="128"/>
        <end position="696"/>
    </location>
</feature>
<evidence type="ECO:0000256" key="3">
    <source>
        <dbReference type="ARBA" id="ARBA00022989"/>
    </source>
</evidence>
<comment type="caution">
    <text evidence="8">The sequence shown here is derived from an EMBL/GenBank/DDBJ whole genome shotgun (WGS) entry which is preliminary data.</text>
</comment>
<name>A0A5C6FZJ6_METRR</name>
<accession>A0A5C6FZJ6</accession>
<dbReference type="PROSITE" id="PS50850">
    <property type="entry name" value="MFS"/>
    <property type="match status" value="1"/>
</dbReference>
<dbReference type="InterPro" id="IPR036259">
    <property type="entry name" value="MFS_trans_sf"/>
</dbReference>
<feature type="compositionally biased region" description="Basic and acidic residues" evidence="5">
    <location>
        <begin position="364"/>
        <end position="375"/>
    </location>
</feature>
<feature type="region of interest" description="Disordered" evidence="5">
    <location>
        <begin position="66"/>
        <end position="118"/>
    </location>
</feature>
<dbReference type="AlphaFoldDB" id="A0A5C6FZJ6"/>
<feature type="transmembrane region" description="Helical" evidence="6">
    <location>
        <begin position="563"/>
        <end position="584"/>
    </location>
</feature>
<keyword evidence="4 6" id="KW-0472">Membrane</keyword>
<feature type="transmembrane region" description="Helical" evidence="6">
    <location>
        <begin position="128"/>
        <end position="151"/>
    </location>
</feature>
<feature type="transmembrane region" description="Helical" evidence="6">
    <location>
        <begin position="590"/>
        <end position="614"/>
    </location>
</feature>
<feature type="region of interest" description="Disordered" evidence="5">
    <location>
        <begin position="344"/>
        <end position="415"/>
    </location>
</feature>
<evidence type="ECO:0000256" key="1">
    <source>
        <dbReference type="ARBA" id="ARBA00004141"/>
    </source>
</evidence>
<dbReference type="InterPro" id="IPR020846">
    <property type="entry name" value="MFS_dom"/>
</dbReference>
<feature type="transmembrane region" description="Helical" evidence="6">
    <location>
        <begin position="658"/>
        <end position="680"/>
    </location>
</feature>
<feature type="transmembrane region" description="Helical" evidence="6">
    <location>
        <begin position="194"/>
        <end position="211"/>
    </location>
</feature>
<dbReference type="InterPro" id="IPR011701">
    <property type="entry name" value="MFS"/>
</dbReference>
<proteinExistence type="predicted"/>
<evidence type="ECO:0000256" key="5">
    <source>
        <dbReference type="SAM" id="MobiDB-lite"/>
    </source>
</evidence>
<feature type="transmembrane region" description="Helical" evidence="6">
    <location>
        <begin position="223"/>
        <end position="246"/>
    </location>
</feature>
<evidence type="ECO:0000256" key="6">
    <source>
        <dbReference type="SAM" id="Phobius"/>
    </source>
</evidence>
<feature type="transmembrane region" description="Helical" evidence="6">
    <location>
        <begin position="253"/>
        <end position="275"/>
    </location>
</feature>
<keyword evidence="2 6" id="KW-0812">Transmembrane</keyword>
<dbReference type="SUPFAM" id="SSF103473">
    <property type="entry name" value="MFS general substrate transporter"/>
    <property type="match status" value="1"/>
</dbReference>